<name>A0ABV5LMJ8_9ACTN</name>
<feature type="non-terminal residue" evidence="1">
    <location>
        <position position="1"/>
    </location>
</feature>
<protein>
    <submittedName>
        <fullName evidence="1">Uncharacterized protein</fullName>
    </submittedName>
</protein>
<dbReference type="RefSeq" id="WP_380957965.1">
    <property type="nucleotide sequence ID" value="NZ_JBHMDI010000363.1"/>
</dbReference>
<gene>
    <name evidence="1" type="ORF">ACFFUA_38060</name>
</gene>
<comment type="caution">
    <text evidence="1">The sequence shown here is derived from an EMBL/GenBank/DDBJ whole genome shotgun (WGS) entry which is preliminary data.</text>
</comment>
<organism evidence="1 2">
    <name type="scientific">Streptomyces heliomycini</name>
    <dbReference type="NCBI Taxonomy" id="284032"/>
    <lineage>
        <taxon>Bacteria</taxon>
        <taxon>Bacillati</taxon>
        <taxon>Actinomycetota</taxon>
        <taxon>Actinomycetes</taxon>
        <taxon>Kitasatosporales</taxon>
        <taxon>Streptomycetaceae</taxon>
        <taxon>Streptomyces</taxon>
    </lineage>
</organism>
<proteinExistence type="predicted"/>
<reference evidence="1 2" key="1">
    <citation type="submission" date="2024-09" db="EMBL/GenBank/DDBJ databases">
        <authorList>
            <person name="Sun Q."/>
            <person name="Mori K."/>
        </authorList>
    </citation>
    <scope>NUCLEOTIDE SEQUENCE [LARGE SCALE GENOMIC DNA]</scope>
    <source>
        <strain evidence="1 2">JCM 9767</strain>
    </source>
</reference>
<accession>A0ABV5LMJ8</accession>
<dbReference type="Proteomes" id="UP001589753">
    <property type="component" value="Unassembled WGS sequence"/>
</dbReference>
<evidence type="ECO:0000313" key="2">
    <source>
        <dbReference type="Proteomes" id="UP001589753"/>
    </source>
</evidence>
<evidence type="ECO:0000313" key="1">
    <source>
        <dbReference type="EMBL" id="MFB9353134.1"/>
    </source>
</evidence>
<dbReference type="EMBL" id="JBHMDI010000363">
    <property type="protein sequence ID" value="MFB9353134.1"/>
    <property type="molecule type" value="Genomic_DNA"/>
</dbReference>
<sequence length="196" mass="21295">VSLNQQLRRVFADTPGVTPTAHRLSASSWLYCRPHARDDVAAASLSGQFGLGLSAPAAYRRIPRAEHQDIFERALRRLGWSVPASPTRPATPNLTLHRDMALAGSAVAQPASAFAELFQWLRDAMQDPSADLAAWWPGEPIPLTAVTTLHQLVSTHELLAWHLPTGARPIGPSSQHCLTGELQWVCDKASGQGRES</sequence>
<feature type="non-terminal residue" evidence="1">
    <location>
        <position position="196"/>
    </location>
</feature>
<keyword evidence="2" id="KW-1185">Reference proteome</keyword>